<name>A0A5B0PTM4_PUCGR</name>
<dbReference type="EMBL" id="VSWC01000041">
    <property type="protein sequence ID" value="KAA1104246.1"/>
    <property type="molecule type" value="Genomic_DNA"/>
</dbReference>
<dbReference type="Proteomes" id="UP000324748">
    <property type="component" value="Unassembled WGS sequence"/>
</dbReference>
<protein>
    <submittedName>
        <fullName evidence="1">Uncharacterized protein</fullName>
    </submittedName>
</protein>
<sequence>MRPIRAINTCIASLKRCNALVSHRKADAIPMHCIALVLLKRVSLKQCDTDTGRFIASYRIVSS</sequence>
<proteinExistence type="predicted"/>
<gene>
    <name evidence="1" type="ORF">PGT21_016204</name>
</gene>
<evidence type="ECO:0000313" key="2">
    <source>
        <dbReference type="Proteomes" id="UP000324748"/>
    </source>
</evidence>
<evidence type="ECO:0000313" key="1">
    <source>
        <dbReference type="EMBL" id="KAA1104246.1"/>
    </source>
</evidence>
<comment type="caution">
    <text evidence="1">The sequence shown here is derived from an EMBL/GenBank/DDBJ whole genome shotgun (WGS) entry which is preliminary data.</text>
</comment>
<accession>A0A5B0PTM4</accession>
<keyword evidence="2" id="KW-1185">Reference proteome</keyword>
<reference evidence="1 2" key="1">
    <citation type="submission" date="2019-05" db="EMBL/GenBank/DDBJ databases">
        <title>Emergence of the Ug99 lineage of the wheat stem rust pathogen through somatic hybridization.</title>
        <authorList>
            <person name="Li F."/>
            <person name="Upadhyaya N.M."/>
            <person name="Sperschneider J."/>
            <person name="Matny O."/>
            <person name="Nguyen-Phuc H."/>
            <person name="Mago R."/>
            <person name="Raley C."/>
            <person name="Miller M.E."/>
            <person name="Silverstein K.A.T."/>
            <person name="Henningsen E."/>
            <person name="Hirsch C.D."/>
            <person name="Visser B."/>
            <person name="Pretorius Z.A."/>
            <person name="Steffenson B.J."/>
            <person name="Schwessinger B."/>
            <person name="Dodds P.N."/>
            <person name="Figueroa M."/>
        </authorList>
    </citation>
    <scope>NUCLEOTIDE SEQUENCE [LARGE SCALE GENOMIC DNA]</scope>
    <source>
        <strain evidence="1">21-0</strain>
    </source>
</reference>
<dbReference type="AlphaFoldDB" id="A0A5B0PTM4"/>
<organism evidence="1 2">
    <name type="scientific">Puccinia graminis f. sp. tritici</name>
    <dbReference type="NCBI Taxonomy" id="56615"/>
    <lineage>
        <taxon>Eukaryota</taxon>
        <taxon>Fungi</taxon>
        <taxon>Dikarya</taxon>
        <taxon>Basidiomycota</taxon>
        <taxon>Pucciniomycotina</taxon>
        <taxon>Pucciniomycetes</taxon>
        <taxon>Pucciniales</taxon>
        <taxon>Pucciniaceae</taxon>
        <taxon>Puccinia</taxon>
    </lineage>
</organism>